<organism evidence="3 4">
    <name type="scientific">Actinocrinis puniceicyclus</name>
    <dbReference type="NCBI Taxonomy" id="977794"/>
    <lineage>
        <taxon>Bacteria</taxon>
        <taxon>Bacillati</taxon>
        <taxon>Actinomycetota</taxon>
        <taxon>Actinomycetes</taxon>
        <taxon>Catenulisporales</taxon>
        <taxon>Actinospicaceae</taxon>
        <taxon>Actinocrinis</taxon>
    </lineage>
</organism>
<feature type="region of interest" description="Disordered" evidence="1">
    <location>
        <begin position="767"/>
        <end position="805"/>
    </location>
</feature>
<name>A0A8J7WG21_9ACTN</name>
<proteinExistence type="predicted"/>
<feature type="transmembrane region" description="Helical" evidence="2">
    <location>
        <begin position="169"/>
        <end position="200"/>
    </location>
</feature>
<reference evidence="3" key="1">
    <citation type="submission" date="2021-04" db="EMBL/GenBank/DDBJ databases">
        <title>Genome based classification of Actinospica acidithermotolerans sp. nov., an actinobacterium isolated from an Indonesian hot spring.</title>
        <authorList>
            <person name="Kusuma A.B."/>
            <person name="Putra K.E."/>
            <person name="Nafisah S."/>
            <person name="Loh J."/>
            <person name="Nouioui I."/>
            <person name="Goodfellow M."/>
        </authorList>
    </citation>
    <scope>NUCLEOTIDE SEQUENCE</scope>
    <source>
        <strain evidence="3">DSM 45618</strain>
    </source>
</reference>
<keyword evidence="2" id="KW-0472">Membrane</keyword>
<evidence type="ECO:0000256" key="2">
    <source>
        <dbReference type="SAM" id="Phobius"/>
    </source>
</evidence>
<gene>
    <name evidence="3" type="ORF">KGA66_00710</name>
</gene>
<feature type="region of interest" description="Disordered" evidence="1">
    <location>
        <begin position="652"/>
        <end position="689"/>
    </location>
</feature>
<comment type="caution">
    <text evidence="3">The sequence shown here is derived from an EMBL/GenBank/DDBJ whole genome shotgun (WGS) entry which is preliminary data.</text>
</comment>
<dbReference type="RefSeq" id="WP_211463321.1">
    <property type="nucleotide sequence ID" value="NZ_JAGSXH010000001.1"/>
</dbReference>
<keyword evidence="4" id="KW-1185">Reference proteome</keyword>
<feature type="transmembrane region" description="Helical" evidence="2">
    <location>
        <begin position="212"/>
        <end position="229"/>
    </location>
</feature>
<sequence length="2611" mass="275441">MASRPSDWSALGLSGDPTPGDVDELQQVVDYLNQVAQATGTIETALQRVLGTASSGNFVGQTSTAMAGQISGRFINFMRDASNAFATAHTAVSTYHAAMLTQQQIAGDALSKAQSSGLKSDDPQVQAWAHQATQAGTDLTTASNTAAGSVDAVSSGTQPISGWDMFWEVLGWIALLLLIPAIIVGGPLALMAFAVNLVLFVKAAVDFGQGKIGFGQFLLAFLGIIAPTTEGLNLAELLPALIKGIGSAAKDGALFVRGTIADLMGLAKGFNFSSIFTVDTLLAIGKFVYTAGVWVMHGIQDLPSLLANGALVTGKALGDFLGKVGTGIVQDLKTGAWVRLVLPVKGTEVANLGLGGAFRVGVLERGFGLSADPVLALKMVAANGLKEGGAGGLKLWSVSSDVHFAADPGHGGLITPVSLQGARPDLTLGLHADPAALPGSGLTTVHTTLTTGPTLLTPTTHALTTDAAHGLPAPATQVLTTNVAHGFTGDLGLGFTGLTHDVSTPTTNLNSLGVLGHSGSVGTVSALGSLGTHDLSHLSVITPTATKLDLGSITTFSHTAQSHAGSVLDLRTPTEINNVYHGSAVVTHLDDFSIVIKDAGMPSVGEAGTGLGAHAVNIQPAAAHTAEIGSVGVHTADAGSVGVHTGNLGTNGAHTSGLGATGAHTSGLGATGTHMENLGTTGSHTGDLGSVSVHATEVKPLSINAAATGTAGAGAVGLGKLASVDHVALSADSVESVQGRLASLQGIDAAGIDRVTVSLPATSIAPAKGAAGTGHASPHPENVSGAAEPAASSLEHVAQPAHDDAGVPGLFGLPSERVAVPWTDFKAAQHEYTQALDHYNAVHPQPDIHGAESSAMADARIKGKAPQSAAQAEASAGLHTAAADLNNAADALRLLDIQPERLQALEHLALGQSLLERPRLLGGSRATDHITRAADDGTPLAATRPVGANHQLNIDLSRGPAHENAALVDVRTGDTLFEGRLTEVGNHGFRLTDPGTGAFHEYSDAGALQVRGFALTDHAGNPLGTVEIRPAAGQATIHHPGGTATAFTYHAGQGAGHELRAPDGTWQRFDDNGALTHQNIATIEHDGSAHTHIEIDYAHGRAHLGGDPARTPWTCTHNPPGGAAFRIDHPTDGGWREFGADRRITGENIAVHAAPGGANPGHLLVDHTGAHPTATHPGGDGTHWTFARTPQGGFRIDHPTDGTWRRFDGHGQITAQDVRVYGSGGQANPDHLVFDYQNRQVSYAGDNTRWTYNLNPPNDAALRIDHPANGNWREFDANGHLTDEGVRVQTPGAANPDHLLVDHRGQPPIATYLGGDGTHWTFARAPQGGFRLDHAAAGDGRWRQFDAGGALTHEDVHLTDHTGANQTHLQIDHVNGDAHYVGGDGTRWRYTPNAHGFRLDHPADGTWRQFDATGRLTGRDISALNHDNSAFGHIEFDYAAGHAFTTTGPRGARAQWDIAHTPGGGFDLTRAHGNDLLSFDANGHLVAQHVDLRDLTGALTGNHLRADYRNPAAPTIAVHDGGGAPVAHLDAVRGPDGHFTVTDTTAGPAHGNFTGYDRFSGGVRTQRINLTDNLGTHIHADFTGPHPALAVRTDRTGATLGHFTVSRDAAGGFHLTDTRGAHAGNERVFDAAGAPVSERINILKPNGKPTGQFISVDYRAGGGPRWTRNDAAGAVGAHDPRLPSAYTGGGAAVRRGDGTLHLTGPDKTPFYSRETLGNGNELELLRSESGHRYWHEWDAAGRVGGGVRHYSTESDGVTSWDLGKWGQVVREYRITADGGLIRAERGGNGFTWTRFDAQGGKLLDGRRDNTLTGWTDTYSANGRTHVVQQKWNTLNGLPHAKHYREYGLGVDAHGVMQVKTSYKELSPQAKDTGSLETLSNGHTLTFTRYAEQRPPDFLWKTPQSLDDPLSKAGAFVLGGKYGAVDFPHGGFWMGDSRFQVFKWVEHDPANHAVVSEGVRTVTPEGSVSDFAGDGVFVRGTIKLDDGHTVEIGRDAQGRWDTFALGGHGGVPAQRTLNWRELDSGKNVVAQGTRTFDGKHWIDSFTDAGGVQRVERHTDLNGDVVHYLGTDKPRYHPNNPPGARVANPGASISVTRNSMGQIVGRNDRWGDIAGGAPHPNPVRIAGRGDEHVGRWNWRGSDGGSGFRLNGRNTRWTGSWDDSYRDFRVTNAGTEQVRDFRALDKGTSLKAEPDAAGAWRSQKFDAHGDPVPGTDAARQWRQADGTWGNARPPGTEAVRWRDLDGGGVTVRELIDGRVREYTNANVWKEFDHGGVWRERTETAPGSGIYLEKESFQKQWRMTDVNGNLLRFRGASGRVWERNATGRWYLGTTWKQVGSEIERKGWMTDLRGANRRVRETNRREFVVGDGASGSFLGDKSMLAQKVVLDFIQDYTIDVAANIIITGAVNNWNFTADDWGKIFAGAAVKSGVKSGYGVISETWLKGTRDGLRNVDGGKDWNRNPYNHDKHADNEWAGNENPQRWRAGTYDYWVGTVAVGALGNFVSTAMTAAAFGVGPNHVKVSGVEALKDGGLGLAAGLLDNLTVGAARTLAHQMSSGRLFHNGGLADITLQFGEKLLEKYLQDVLLNPAAHLKPEPPAPVTAPGNGQTQGSHP</sequence>
<evidence type="ECO:0000313" key="4">
    <source>
        <dbReference type="Proteomes" id="UP000677913"/>
    </source>
</evidence>
<accession>A0A8J7WG21</accession>
<protein>
    <submittedName>
        <fullName evidence="3">Uncharacterized protein</fullName>
    </submittedName>
</protein>
<dbReference type="Proteomes" id="UP000677913">
    <property type="component" value="Unassembled WGS sequence"/>
</dbReference>
<dbReference type="EMBL" id="JAGSXH010000001">
    <property type="protein sequence ID" value="MBS2961546.1"/>
    <property type="molecule type" value="Genomic_DNA"/>
</dbReference>
<evidence type="ECO:0000313" key="3">
    <source>
        <dbReference type="EMBL" id="MBS2961546.1"/>
    </source>
</evidence>
<keyword evidence="2" id="KW-1133">Transmembrane helix</keyword>
<keyword evidence="2" id="KW-0812">Transmembrane</keyword>
<feature type="region of interest" description="Disordered" evidence="1">
    <location>
        <begin position="2590"/>
        <end position="2611"/>
    </location>
</feature>
<feature type="compositionally biased region" description="Polar residues" evidence="1">
    <location>
        <begin position="2602"/>
        <end position="2611"/>
    </location>
</feature>
<evidence type="ECO:0000256" key="1">
    <source>
        <dbReference type="SAM" id="MobiDB-lite"/>
    </source>
</evidence>